<accession>A0A1I3T1H6</accession>
<evidence type="ECO:0000313" key="2">
    <source>
        <dbReference type="Proteomes" id="UP000198915"/>
    </source>
</evidence>
<proteinExistence type="predicted"/>
<dbReference type="Proteomes" id="UP000198915">
    <property type="component" value="Unassembled WGS sequence"/>
</dbReference>
<name>A0A1I3T1H6_9BACL</name>
<protein>
    <submittedName>
        <fullName evidence="1">Uncharacterized protein</fullName>
    </submittedName>
</protein>
<dbReference type="AlphaFoldDB" id="A0A1I3T1H6"/>
<reference evidence="2" key="1">
    <citation type="submission" date="2016-10" db="EMBL/GenBank/DDBJ databases">
        <authorList>
            <person name="Varghese N."/>
            <person name="Submissions S."/>
        </authorList>
    </citation>
    <scope>NUCLEOTIDE SEQUENCE [LARGE SCALE GENOMIC DNA]</scope>
    <source>
        <strain evidence="2">OK042</strain>
    </source>
</reference>
<evidence type="ECO:0000313" key="1">
    <source>
        <dbReference type="EMBL" id="SFJ64958.1"/>
    </source>
</evidence>
<organism evidence="1 2">
    <name type="scientific">Brevibacillus centrosporus</name>
    <dbReference type="NCBI Taxonomy" id="54910"/>
    <lineage>
        <taxon>Bacteria</taxon>
        <taxon>Bacillati</taxon>
        <taxon>Bacillota</taxon>
        <taxon>Bacilli</taxon>
        <taxon>Bacillales</taxon>
        <taxon>Paenibacillaceae</taxon>
        <taxon>Brevibacillus</taxon>
    </lineage>
</organism>
<dbReference type="EMBL" id="FORT01000004">
    <property type="protein sequence ID" value="SFJ64958.1"/>
    <property type="molecule type" value="Genomic_DNA"/>
</dbReference>
<gene>
    <name evidence="1" type="ORF">SAMN05518846_104392</name>
</gene>
<keyword evidence="2" id="KW-1185">Reference proteome</keyword>
<sequence length="42" mass="5123">MRLRLRPREPIDSVAEVQVYLATIDLFLQKWLFRMRRSCNSN</sequence>